<gene>
    <name evidence="3" type="ORF">NK718_13610</name>
</gene>
<dbReference type="PANTHER" id="PTHR43249">
    <property type="entry name" value="UDP-N-ACETYL-2-AMINO-2-DEOXY-D-GLUCURONATE OXIDASE"/>
    <property type="match status" value="1"/>
</dbReference>
<dbReference type="InterPro" id="IPR055170">
    <property type="entry name" value="GFO_IDH_MocA-like_dom"/>
</dbReference>
<dbReference type="InterPro" id="IPR000683">
    <property type="entry name" value="Gfo/Idh/MocA-like_OxRdtase_N"/>
</dbReference>
<dbReference type="EMBL" id="JANCLU010000012">
    <property type="protein sequence ID" value="MCP8939558.1"/>
    <property type="molecule type" value="Genomic_DNA"/>
</dbReference>
<name>A0ABT1LH40_9HYPH</name>
<dbReference type="InterPro" id="IPR036291">
    <property type="entry name" value="NAD(P)-bd_dom_sf"/>
</dbReference>
<feature type="domain" description="GFO/IDH/MocA-like oxidoreductase" evidence="2">
    <location>
        <begin position="140"/>
        <end position="261"/>
    </location>
</feature>
<sequence length="349" mass="37214">MTLPCIARPHRVAIVGLGMAHKPHLQGLRDLAPTVSIAACYAPSPERRAAFAAANPDLAIVDSLDKALGDPSVDTVLVLTPPATHLELVKRCAEAGKHVLLEKPVETQTGKAAELVAAMERAGRKLGIMFQMRFRPASLRLASVIAAGELGELVSASARVRWWRTAEYYAQPGRGMKARDGGGVLLTQAIHTLDLFQSLTGPIVEVSGFAATSKLRRIDTEDVAGAAVRFANGAIGTIDATTVAYPGFPETIEWAGSKATAVLTNKGLDVFWQDGRREEMASDVGAGGGADPMAFSHESHRDCFADLLQAIDEGREPRVSGREALKVHRLIDAILASSEQRRAVAIETD</sequence>
<reference evidence="3 4" key="1">
    <citation type="submission" date="2022-07" db="EMBL/GenBank/DDBJ databases">
        <authorList>
            <person name="Li W.-J."/>
            <person name="Deng Q.-Q."/>
        </authorList>
    </citation>
    <scope>NUCLEOTIDE SEQUENCE [LARGE SCALE GENOMIC DNA]</scope>
    <source>
        <strain evidence="3 4">SYSU M60028</strain>
    </source>
</reference>
<evidence type="ECO:0000259" key="2">
    <source>
        <dbReference type="Pfam" id="PF22725"/>
    </source>
</evidence>
<proteinExistence type="predicted"/>
<feature type="domain" description="Gfo/Idh/MocA-like oxidoreductase N-terminal" evidence="1">
    <location>
        <begin position="11"/>
        <end position="128"/>
    </location>
</feature>
<dbReference type="Gene3D" id="3.30.360.10">
    <property type="entry name" value="Dihydrodipicolinate Reductase, domain 2"/>
    <property type="match status" value="1"/>
</dbReference>
<evidence type="ECO:0000313" key="3">
    <source>
        <dbReference type="EMBL" id="MCP8939558.1"/>
    </source>
</evidence>
<comment type="caution">
    <text evidence="3">The sequence shown here is derived from an EMBL/GenBank/DDBJ whole genome shotgun (WGS) entry which is preliminary data.</text>
</comment>
<dbReference type="Pfam" id="PF01408">
    <property type="entry name" value="GFO_IDH_MocA"/>
    <property type="match status" value="1"/>
</dbReference>
<evidence type="ECO:0000259" key="1">
    <source>
        <dbReference type="Pfam" id="PF01408"/>
    </source>
</evidence>
<keyword evidence="4" id="KW-1185">Reference proteome</keyword>
<organism evidence="3 4">
    <name type="scientific">Alsobacter ponti</name>
    <dbReference type="NCBI Taxonomy" id="2962936"/>
    <lineage>
        <taxon>Bacteria</taxon>
        <taxon>Pseudomonadati</taxon>
        <taxon>Pseudomonadota</taxon>
        <taxon>Alphaproteobacteria</taxon>
        <taxon>Hyphomicrobiales</taxon>
        <taxon>Alsobacteraceae</taxon>
        <taxon>Alsobacter</taxon>
    </lineage>
</organism>
<dbReference type="SUPFAM" id="SSF51735">
    <property type="entry name" value="NAD(P)-binding Rossmann-fold domains"/>
    <property type="match status" value="1"/>
</dbReference>
<dbReference type="RefSeq" id="WP_254743262.1">
    <property type="nucleotide sequence ID" value="NZ_JANCLU010000012.1"/>
</dbReference>
<dbReference type="SUPFAM" id="SSF55347">
    <property type="entry name" value="Glyceraldehyde-3-phosphate dehydrogenase-like, C-terminal domain"/>
    <property type="match status" value="1"/>
</dbReference>
<dbReference type="PANTHER" id="PTHR43249:SF1">
    <property type="entry name" value="D-GLUCOSIDE 3-DEHYDROGENASE"/>
    <property type="match status" value="1"/>
</dbReference>
<dbReference type="Proteomes" id="UP001205890">
    <property type="component" value="Unassembled WGS sequence"/>
</dbReference>
<dbReference type="Gene3D" id="3.40.50.720">
    <property type="entry name" value="NAD(P)-binding Rossmann-like Domain"/>
    <property type="match status" value="1"/>
</dbReference>
<evidence type="ECO:0000313" key="4">
    <source>
        <dbReference type="Proteomes" id="UP001205890"/>
    </source>
</evidence>
<dbReference type="Pfam" id="PF22725">
    <property type="entry name" value="GFO_IDH_MocA_C3"/>
    <property type="match status" value="1"/>
</dbReference>
<accession>A0ABT1LH40</accession>
<protein>
    <submittedName>
        <fullName evidence="3">Gfo/Idh/MocA family oxidoreductase</fullName>
    </submittedName>
</protein>
<dbReference type="InterPro" id="IPR052515">
    <property type="entry name" value="Gfo/Idh/MocA_Oxidoreductase"/>
</dbReference>